<dbReference type="Pfam" id="PF25273">
    <property type="entry name" value="DUF7869"/>
    <property type="match status" value="1"/>
</dbReference>
<gene>
    <name evidence="3" type="ORF">PAPOLLO_LOCUS17117</name>
</gene>
<dbReference type="AlphaFoldDB" id="A0A8S3XDU5"/>
<proteinExistence type="predicted"/>
<dbReference type="InterPro" id="IPR057191">
    <property type="entry name" value="DUF7869"/>
</dbReference>
<feature type="region of interest" description="Disordered" evidence="1">
    <location>
        <begin position="255"/>
        <end position="280"/>
    </location>
</feature>
<evidence type="ECO:0000313" key="3">
    <source>
        <dbReference type="EMBL" id="CAG5019706.1"/>
    </source>
</evidence>
<keyword evidence="4" id="KW-1185">Reference proteome</keyword>
<organism evidence="3 4">
    <name type="scientific">Parnassius apollo</name>
    <name type="common">Apollo butterfly</name>
    <name type="synonym">Papilio apollo</name>
    <dbReference type="NCBI Taxonomy" id="110799"/>
    <lineage>
        <taxon>Eukaryota</taxon>
        <taxon>Metazoa</taxon>
        <taxon>Ecdysozoa</taxon>
        <taxon>Arthropoda</taxon>
        <taxon>Hexapoda</taxon>
        <taxon>Insecta</taxon>
        <taxon>Pterygota</taxon>
        <taxon>Neoptera</taxon>
        <taxon>Endopterygota</taxon>
        <taxon>Lepidoptera</taxon>
        <taxon>Glossata</taxon>
        <taxon>Ditrysia</taxon>
        <taxon>Papilionoidea</taxon>
        <taxon>Papilionidae</taxon>
        <taxon>Parnassiinae</taxon>
        <taxon>Parnassini</taxon>
        <taxon>Parnassius</taxon>
        <taxon>Parnassius</taxon>
    </lineage>
</organism>
<reference evidence="3" key="1">
    <citation type="submission" date="2021-04" db="EMBL/GenBank/DDBJ databases">
        <authorList>
            <person name="Tunstrom K."/>
        </authorList>
    </citation>
    <scope>NUCLEOTIDE SEQUENCE</scope>
</reference>
<dbReference type="EMBL" id="CAJQZP010001133">
    <property type="protein sequence ID" value="CAG5019706.1"/>
    <property type="molecule type" value="Genomic_DNA"/>
</dbReference>
<feature type="region of interest" description="Disordered" evidence="1">
    <location>
        <begin position="879"/>
        <end position="908"/>
    </location>
</feature>
<name>A0A8S3XDU5_PARAO</name>
<evidence type="ECO:0000256" key="1">
    <source>
        <dbReference type="SAM" id="MobiDB-lite"/>
    </source>
</evidence>
<sequence>MFGSRMREYEKKLLKVNTESSSSNPDITSLSHVVIKDSRNAEISTISETRKYNTVATTDVAASCTAAAPSDAKEICNENRDVTTYGSLQQSPKSQAAELFGAKASVSGMCKENFDATTYGSLQQSPKLAVAEPFGAEASVSGICKENSDAFTYGYQLQSSCKQVPVPSDAKRAIEFKTRKQNSNSDVKNISLFEDHTVETTMDVIICTEIHRTTLDGAPNHAEIDKRTKSGKRKRNKTVKKSFIDFLSDEEKLDFSSGSSDNWSCKESDSSSGEEHFTNKMKNKRIKKRACVIFGENEQIRKKEKSINKRKTTKTLKDAGKNYENKSGKLVPEKKMKPNPCIPGKCARGCFNISEERRTSLHQYFWSLDTQRRRDWIVLCSQLVPIKRRKKESSSNRRNATYEYLINHGEGYKQVCQKFLLDTLDITQKYMSYTISHATEGMAQKDNRTPNAPPKYTEAAKSYVRSFIEKLPAVPSHYNRKRTNRTYLPQELKNVTNLYRIYLKDCNETGQENVSGTVFRSIFREYNISFHIPKKDKCITCINAENNKETMTDIDKESMNAHIEEKNATKLRFKIHQNLRTLNNETIVSSFDLQKVLNTPHGESMLLYYSRKYAVYNLTFYESGTQDVYCYTWGECDGKRGSNEIATCLLKYLDVMDRKGTKHLILYCDSCSGQNKNKIVLAAVNNYIKTATNLEVIQLNYLLPGHTYMPVDAVHAVIEREVKNLIVYAPSQWATYFKSARKRPRPYKVHSLDHTDFLNLDDLAAKTFTSATLKKLKCKQVRIATFKKKHPNQMFVKYSMKQESVSHTVILCENISRKGKERKGKGQLKGKKDKQIKINEEASRAGGVLYDSKLKISSMKYRDLIRLCDTGAIPKRFHEEYHKLPHDSNVRETLNETDDEEEDDEKED</sequence>
<dbReference type="OrthoDB" id="6746758at2759"/>
<dbReference type="PANTHER" id="PTHR10773">
    <property type="entry name" value="DNA-DIRECTED RNA POLYMERASES I, II, AND III SUBUNIT RPABC2"/>
    <property type="match status" value="1"/>
</dbReference>
<evidence type="ECO:0000313" key="4">
    <source>
        <dbReference type="Proteomes" id="UP000691718"/>
    </source>
</evidence>
<protein>
    <submittedName>
        <fullName evidence="3">(apollo) hypothetical protein</fullName>
    </submittedName>
</protein>
<feature type="compositionally biased region" description="Acidic residues" evidence="1">
    <location>
        <begin position="895"/>
        <end position="908"/>
    </location>
</feature>
<evidence type="ECO:0000259" key="2">
    <source>
        <dbReference type="Pfam" id="PF25273"/>
    </source>
</evidence>
<dbReference type="PANTHER" id="PTHR10773:SF19">
    <property type="match status" value="1"/>
</dbReference>
<feature type="compositionally biased region" description="Basic and acidic residues" evidence="1">
    <location>
        <begin position="264"/>
        <end position="278"/>
    </location>
</feature>
<dbReference type="Proteomes" id="UP000691718">
    <property type="component" value="Unassembled WGS sequence"/>
</dbReference>
<accession>A0A8S3XDU5</accession>
<comment type="caution">
    <text evidence="3">The sequence shown here is derived from an EMBL/GenBank/DDBJ whole genome shotgun (WGS) entry which is preliminary data.</text>
</comment>
<feature type="domain" description="DUF7869" evidence="2">
    <location>
        <begin position="624"/>
        <end position="751"/>
    </location>
</feature>
<feature type="compositionally biased region" description="Basic and acidic residues" evidence="1">
    <location>
        <begin position="879"/>
        <end position="894"/>
    </location>
</feature>